<feature type="domain" description="RING-type" evidence="13">
    <location>
        <begin position="61"/>
        <end position="99"/>
    </location>
</feature>
<dbReference type="GeneID" id="106813461"/>
<comment type="PTM">
    <text evidence="11">Ubiquitinated; autoubiquitinated.</text>
</comment>
<accession>A0ABM1ELK9</accession>
<keyword evidence="3 11" id="KW-0963">Cytoplasm</keyword>
<evidence type="ECO:0000256" key="4">
    <source>
        <dbReference type="ARBA" id="ARBA00022679"/>
    </source>
</evidence>
<proteinExistence type="predicted"/>
<dbReference type="Pfam" id="PF13920">
    <property type="entry name" value="zf-C3HC4_3"/>
    <property type="match status" value="1"/>
</dbReference>
<feature type="region of interest" description="Disordered" evidence="12">
    <location>
        <begin position="1"/>
        <end position="39"/>
    </location>
</feature>
<dbReference type="RefSeq" id="XP_014673080.1">
    <property type="nucleotide sequence ID" value="XM_014817594.1"/>
</dbReference>
<dbReference type="Gene3D" id="3.30.40.10">
    <property type="entry name" value="Zinc/RING finger domain, C3HC4 (zinc finger)"/>
    <property type="match status" value="1"/>
</dbReference>
<evidence type="ECO:0000256" key="6">
    <source>
        <dbReference type="ARBA" id="ARBA00022723"/>
    </source>
</evidence>
<gene>
    <name evidence="16 17" type="primary">LOC106813461</name>
</gene>
<evidence type="ECO:0000256" key="10">
    <source>
        <dbReference type="PROSITE-ProRule" id="PRU00175"/>
    </source>
</evidence>
<dbReference type="CDD" id="cd16546">
    <property type="entry name" value="RING-HC_RNF146"/>
    <property type="match status" value="1"/>
</dbReference>
<evidence type="ECO:0000256" key="1">
    <source>
        <dbReference type="ARBA" id="ARBA00000900"/>
    </source>
</evidence>
<keyword evidence="5" id="KW-0879">Wnt signaling pathway</keyword>
<dbReference type="InterPro" id="IPR001841">
    <property type="entry name" value="Znf_RING"/>
</dbReference>
<comment type="pathway">
    <text evidence="11">Protein modification; protein ubiquitination.</text>
</comment>
<reference evidence="16 17" key="1">
    <citation type="submission" date="2025-05" db="UniProtKB">
        <authorList>
            <consortium name="RefSeq"/>
        </authorList>
    </citation>
    <scope>IDENTIFICATION</scope>
</reference>
<evidence type="ECO:0000313" key="16">
    <source>
        <dbReference type="RefSeq" id="XP_014673079.1"/>
    </source>
</evidence>
<dbReference type="InterPro" id="IPR044110">
    <property type="entry name" value="RING-HC_RNF146"/>
</dbReference>
<keyword evidence="9 11" id="KW-0862">Zinc</keyword>
<dbReference type="PANTHER" id="PTHR13417:SF2">
    <property type="entry name" value="E3 UBIQUITIN-PROTEIN LIGASE RNF146"/>
    <property type="match status" value="1"/>
</dbReference>
<dbReference type="InterPro" id="IPR017907">
    <property type="entry name" value="Znf_RING_CS"/>
</dbReference>
<keyword evidence="15" id="KW-1185">Reference proteome</keyword>
<dbReference type="PROSITE" id="PS00518">
    <property type="entry name" value="ZF_RING_1"/>
    <property type="match status" value="1"/>
</dbReference>
<evidence type="ECO:0000256" key="8">
    <source>
        <dbReference type="ARBA" id="ARBA00022786"/>
    </source>
</evidence>
<comment type="function">
    <text evidence="11">E3 ubiquitin-protein ligase that specifically binds poly-ADP-ribosylated proteins and mediates their ubiquitination and subsequent degradation.</text>
</comment>
<organism evidence="15 17">
    <name type="scientific">Priapulus caudatus</name>
    <name type="common">Priapulid worm</name>
    <dbReference type="NCBI Taxonomy" id="37621"/>
    <lineage>
        <taxon>Eukaryota</taxon>
        <taxon>Metazoa</taxon>
        <taxon>Ecdysozoa</taxon>
        <taxon>Scalidophora</taxon>
        <taxon>Priapulida</taxon>
        <taxon>Priapulimorpha</taxon>
        <taxon>Priapulimorphida</taxon>
        <taxon>Priapulidae</taxon>
        <taxon>Priapulus</taxon>
    </lineage>
</organism>
<evidence type="ECO:0000259" key="13">
    <source>
        <dbReference type="PROSITE" id="PS50089"/>
    </source>
</evidence>
<dbReference type="PROSITE" id="PS50089">
    <property type="entry name" value="ZF_RING_2"/>
    <property type="match status" value="1"/>
</dbReference>
<comment type="catalytic activity">
    <reaction evidence="1 11">
        <text>S-ubiquitinyl-[E2 ubiquitin-conjugating enzyme]-L-cysteine + [acceptor protein]-L-lysine = [E2 ubiquitin-conjugating enzyme]-L-cysteine + N(6)-ubiquitinyl-[acceptor protein]-L-lysine.</text>
        <dbReference type="EC" id="2.3.2.27"/>
    </reaction>
</comment>
<dbReference type="SMART" id="SM00184">
    <property type="entry name" value="RING"/>
    <property type="match status" value="1"/>
</dbReference>
<dbReference type="SMART" id="SM00678">
    <property type="entry name" value="WWE"/>
    <property type="match status" value="1"/>
</dbReference>
<dbReference type="Pfam" id="PF02825">
    <property type="entry name" value="WWE"/>
    <property type="match status" value="1"/>
</dbReference>
<dbReference type="PROSITE" id="PS50918">
    <property type="entry name" value="WWE"/>
    <property type="match status" value="1"/>
</dbReference>
<evidence type="ECO:0000313" key="17">
    <source>
        <dbReference type="RefSeq" id="XP_014673080.1"/>
    </source>
</evidence>
<evidence type="ECO:0000256" key="7">
    <source>
        <dbReference type="ARBA" id="ARBA00022771"/>
    </source>
</evidence>
<comment type="domain">
    <text evidence="11">The WWE domain mediates non-covalent poly(ADP-ribose)-binding.</text>
</comment>
<protein>
    <recommendedName>
        <fullName evidence="11">E3 ubiquitin-protein ligase</fullName>
        <ecNumber evidence="11">2.3.2.27</ecNumber>
    </recommendedName>
</protein>
<dbReference type="InterPro" id="IPR013083">
    <property type="entry name" value="Znf_RING/FYVE/PHD"/>
</dbReference>
<dbReference type="Proteomes" id="UP000695022">
    <property type="component" value="Unplaced"/>
</dbReference>
<keyword evidence="4 11" id="KW-0808">Transferase</keyword>
<evidence type="ECO:0000256" key="3">
    <source>
        <dbReference type="ARBA" id="ARBA00022490"/>
    </source>
</evidence>
<comment type="subcellular location">
    <subcellularLocation>
        <location evidence="2 11">Cytoplasm</location>
        <location evidence="2 11">Cytosol</location>
    </subcellularLocation>
</comment>
<dbReference type="SUPFAM" id="SSF117839">
    <property type="entry name" value="WWE domain"/>
    <property type="match status" value="1"/>
</dbReference>
<keyword evidence="6 11" id="KW-0479">Metal-binding</keyword>
<feature type="compositionally biased region" description="Low complexity" evidence="12">
    <location>
        <begin position="1"/>
        <end position="38"/>
    </location>
</feature>
<keyword evidence="7 10" id="KW-0863">Zinc-finger</keyword>
<sequence>MDQTSEGTSTLGSSTTTTSTSTSSSSSTSTSSRPTTLSDHMINSAEKKEPAIDAIDDAEECPVCLQTCIQPVRLPCNHVFCFLCVKGAANLSKRCALCRQVIPNDYLLNPELLDPHDLVPPKPAPAVTEAAAADGSGIEVHTWYYEGRGGWWQYDERTCAEIESAYLATRRRIELLIAGFLYVVDFDSMVQTRRNDPHRRRRVKRDRVGIPDRKGVAGIRLPQPEVVMTAPLLPCDAEMDTDELSSLPPSRRVQLDTDELSSLPPLRRVQLDTELAPCGLTGGECDGTGVRRDAGAPYDASSEGSSATGIDVIAGGVQAINVNTERVPVLMSSRRRRSARQRFPGSDRVRLLDCDTLSSSDEEML</sequence>
<dbReference type="InterPro" id="IPR037197">
    <property type="entry name" value="WWE_dom_sf"/>
</dbReference>
<dbReference type="EC" id="2.3.2.27" evidence="11"/>
<dbReference type="InterPro" id="IPR018123">
    <property type="entry name" value="WWE-dom_subgr"/>
</dbReference>
<dbReference type="InterPro" id="IPR004170">
    <property type="entry name" value="WWE_dom"/>
</dbReference>
<evidence type="ECO:0000259" key="14">
    <source>
        <dbReference type="PROSITE" id="PS50918"/>
    </source>
</evidence>
<name>A0ABM1ELK9_PRICU</name>
<dbReference type="InterPro" id="IPR033509">
    <property type="entry name" value="RNF146"/>
</dbReference>
<evidence type="ECO:0000313" key="15">
    <source>
        <dbReference type="Proteomes" id="UP000695022"/>
    </source>
</evidence>
<evidence type="ECO:0000256" key="11">
    <source>
        <dbReference type="RuleBase" id="RU367115"/>
    </source>
</evidence>
<evidence type="ECO:0000256" key="12">
    <source>
        <dbReference type="SAM" id="MobiDB-lite"/>
    </source>
</evidence>
<dbReference type="PANTHER" id="PTHR13417">
    <property type="entry name" value="E3 UBIQUITIN-PROTEIN LIGASE RNF146"/>
    <property type="match status" value="1"/>
</dbReference>
<evidence type="ECO:0000256" key="2">
    <source>
        <dbReference type="ARBA" id="ARBA00004514"/>
    </source>
</evidence>
<dbReference type="SUPFAM" id="SSF57850">
    <property type="entry name" value="RING/U-box"/>
    <property type="match status" value="1"/>
</dbReference>
<evidence type="ECO:0000256" key="9">
    <source>
        <dbReference type="ARBA" id="ARBA00022833"/>
    </source>
</evidence>
<dbReference type="RefSeq" id="XP_014673079.1">
    <property type="nucleotide sequence ID" value="XM_014817593.1"/>
</dbReference>
<keyword evidence="8 11" id="KW-0833">Ubl conjugation pathway</keyword>
<feature type="domain" description="WWE" evidence="14">
    <location>
        <begin position="128"/>
        <end position="205"/>
    </location>
</feature>
<dbReference type="Gene3D" id="3.30.720.50">
    <property type="match status" value="1"/>
</dbReference>
<evidence type="ECO:0000256" key="5">
    <source>
        <dbReference type="ARBA" id="ARBA00022687"/>
    </source>
</evidence>